<protein>
    <recommendedName>
        <fullName evidence="4">Secreted protein</fullName>
    </recommendedName>
</protein>
<name>A0A6G1D7A2_9ORYZ</name>
<keyword evidence="1" id="KW-0732">Signal</keyword>
<accession>A0A6G1D7A2</accession>
<feature type="chain" id="PRO_5026306655" description="Secreted protein" evidence="1">
    <location>
        <begin position="21"/>
        <end position="81"/>
    </location>
</feature>
<organism evidence="2 3">
    <name type="scientific">Oryza meyeriana var. granulata</name>
    <dbReference type="NCBI Taxonomy" id="110450"/>
    <lineage>
        <taxon>Eukaryota</taxon>
        <taxon>Viridiplantae</taxon>
        <taxon>Streptophyta</taxon>
        <taxon>Embryophyta</taxon>
        <taxon>Tracheophyta</taxon>
        <taxon>Spermatophyta</taxon>
        <taxon>Magnoliopsida</taxon>
        <taxon>Liliopsida</taxon>
        <taxon>Poales</taxon>
        <taxon>Poaceae</taxon>
        <taxon>BOP clade</taxon>
        <taxon>Oryzoideae</taxon>
        <taxon>Oryzeae</taxon>
        <taxon>Oryzinae</taxon>
        <taxon>Oryza</taxon>
        <taxon>Oryza meyeriana</taxon>
    </lineage>
</organism>
<keyword evidence="3" id="KW-1185">Reference proteome</keyword>
<gene>
    <name evidence="2" type="ORF">E2562_023877</name>
</gene>
<sequence length="81" mass="8230">MAAMPPSMLLGVLLITGKLCEYAATSSAGGGGFSICGGPWHMPLHPFVLVSASSTGDDVVVPKIVSLSFKYLMAVNISSGS</sequence>
<dbReference type="Proteomes" id="UP000479710">
    <property type="component" value="Unassembled WGS sequence"/>
</dbReference>
<comment type="caution">
    <text evidence="2">The sequence shown here is derived from an EMBL/GenBank/DDBJ whole genome shotgun (WGS) entry which is preliminary data.</text>
</comment>
<feature type="signal peptide" evidence="1">
    <location>
        <begin position="1"/>
        <end position="20"/>
    </location>
</feature>
<dbReference type="AlphaFoldDB" id="A0A6G1D7A2"/>
<proteinExistence type="predicted"/>
<evidence type="ECO:0000313" key="3">
    <source>
        <dbReference type="Proteomes" id="UP000479710"/>
    </source>
</evidence>
<dbReference type="EMBL" id="SPHZ02000007">
    <property type="protein sequence ID" value="KAF0908259.1"/>
    <property type="molecule type" value="Genomic_DNA"/>
</dbReference>
<reference evidence="2 3" key="1">
    <citation type="submission" date="2019-11" db="EMBL/GenBank/DDBJ databases">
        <title>Whole genome sequence of Oryza granulata.</title>
        <authorList>
            <person name="Li W."/>
        </authorList>
    </citation>
    <scope>NUCLEOTIDE SEQUENCE [LARGE SCALE GENOMIC DNA]</scope>
    <source>
        <strain evidence="3">cv. Menghai</strain>
        <tissue evidence="2">Leaf</tissue>
    </source>
</reference>
<evidence type="ECO:0000313" key="2">
    <source>
        <dbReference type="EMBL" id="KAF0908259.1"/>
    </source>
</evidence>
<evidence type="ECO:0000256" key="1">
    <source>
        <dbReference type="SAM" id="SignalP"/>
    </source>
</evidence>
<evidence type="ECO:0008006" key="4">
    <source>
        <dbReference type="Google" id="ProtNLM"/>
    </source>
</evidence>